<evidence type="ECO:0000313" key="2">
    <source>
        <dbReference type="Proteomes" id="UP000076722"/>
    </source>
</evidence>
<reference evidence="1 2" key="1">
    <citation type="journal article" date="2016" name="Mol. Biol. Evol.">
        <title>Comparative Genomics of Early-Diverging Mushroom-Forming Fungi Provides Insights into the Origins of Lignocellulose Decay Capabilities.</title>
        <authorList>
            <person name="Nagy L.G."/>
            <person name="Riley R."/>
            <person name="Tritt A."/>
            <person name="Adam C."/>
            <person name="Daum C."/>
            <person name="Floudas D."/>
            <person name="Sun H."/>
            <person name="Yadav J.S."/>
            <person name="Pangilinan J."/>
            <person name="Larsson K.H."/>
            <person name="Matsuura K."/>
            <person name="Barry K."/>
            <person name="Labutti K."/>
            <person name="Kuo R."/>
            <person name="Ohm R.A."/>
            <person name="Bhattacharya S.S."/>
            <person name="Shirouzu T."/>
            <person name="Yoshinaga Y."/>
            <person name="Martin F.M."/>
            <person name="Grigoriev I.V."/>
            <person name="Hibbett D.S."/>
        </authorList>
    </citation>
    <scope>NUCLEOTIDE SEQUENCE [LARGE SCALE GENOMIC DNA]</scope>
    <source>
        <strain evidence="1 2">HHB9708</strain>
    </source>
</reference>
<dbReference type="AlphaFoldDB" id="A0A164RTH5"/>
<name>A0A164RTH5_9AGAM</name>
<dbReference type="STRING" id="1314777.A0A164RTH5"/>
<organism evidence="1 2">
    <name type="scientific">Sistotremastrum niveocremeum HHB9708</name>
    <dbReference type="NCBI Taxonomy" id="1314777"/>
    <lineage>
        <taxon>Eukaryota</taxon>
        <taxon>Fungi</taxon>
        <taxon>Dikarya</taxon>
        <taxon>Basidiomycota</taxon>
        <taxon>Agaricomycotina</taxon>
        <taxon>Agaricomycetes</taxon>
        <taxon>Sistotremastrales</taxon>
        <taxon>Sistotremastraceae</taxon>
        <taxon>Sertulicium</taxon>
        <taxon>Sertulicium niveocremeum</taxon>
    </lineage>
</organism>
<sequence>MIPPEFMPLPNTDGAPSFTGSPYEIDDFLRHFEYLCDRRGIVYHEMCQSVPEYTTEKIRTLWENLPEHKAGNWEAYKARILSLYPERDPGYRQSHGALMRLIRRQARMEIDRLSEFAEYNREFLWIASWRVKQGYMTESKRDEYFADGIHKDLLSEARSLLKRRHTGPKRKSSDPWPHKDLADACIEVLMTRDTEDRGSVWDSDGDHDRDVDEYDYKVAARHREIEEAKVRHHRLEVEQENIRDIAATVKSGSETQAQTNTLVVQMLRYLVEAVSQVTSVPLPAWAAA</sequence>
<dbReference type="OrthoDB" id="3195134at2759"/>
<gene>
    <name evidence="1" type="ORF">SISNIDRAFT_468116</name>
</gene>
<dbReference type="Proteomes" id="UP000076722">
    <property type="component" value="Unassembled WGS sequence"/>
</dbReference>
<accession>A0A164RTH5</accession>
<proteinExistence type="predicted"/>
<dbReference type="EMBL" id="KV419418">
    <property type="protein sequence ID" value="KZS90869.1"/>
    <property type="molecule type" value="Genomic_DNA"/>
</dbReference>
<protein>
    <submittedName>
        <fullName evidence="1">Uncharacterized protein</fullName>
    </submittedName>
</protein>
<keyword evidence="2" id="KW-1185">Reference proteome</keyword>
<evidence type="ECO:0000313" key="1">
    <source>
        <dbReference type="EMBL" id="KZS90869.1"/>
    </source>
</evidence>